<evidence type="ECO:0000313" key="3">
    <source>
        <dbReference type="Proteomes" id="UP001268651"/>
    </source>
</evidence>
<comment type="caution">
    <text evidence="2">The sequence shown here is derived from an EMBL/GenBank/DDBJ whole genome shotgun (WGS) entry which is preliminary data.</text>
</comment>
<proteinExistence type="predicted"/>
<dbReference type="EMBL" id="JAWHTF010000001">
    <property type="protein sequence ID" value="MDU8884617.1"/>
    <property type="molecule type" value="Genomic_DNA"/>
</dbReference>
<protein>
    <recommendedName>
        <fullName evidence="4">Lipoprotein</fullName>
    </recommendedName>
</protein>
<sequence length="167" mass="18787">MKQIVNIFFGSFILLSFSHCSSAQNLQDNAPVELGEVYYQKWVAGIQGGGSGINLFVNLVENNQNVIFDSVYFRGKSVKLGTNSSNNSFVGRFSTVLNRKPDVILSDKPQGEFGNQVPIIPKSIPFNLKDNECVISYKENNRIKYFKIKKIKEKPTLSYPSTPQNKQ</sequence>
<dbReference type="RefSeq" id="WP_316660335.1">
    <property type="nucleotide sequence ID" value="NZ_JAWHTF010000001.1"/>
</dbReference>
<accession>A0ABU3U2J1</accession>
<keyword evidence="3" id="KW-1185">Reference proteome</keyword>
<evidence type="ECO:0008006" key="4">
    <source>
        <dbReference type="Google" id="ProtNLM"/>
    </source>
</evidence>
<feature type="chain" id="PRO_5045096577" description="Lipoprotein" evidence="1">
    <location>
        <begin position="24"/>
        <end position="167"/>
    </location>
</feature>
<evidence type="ECO:0000256" key="1">
    <source>
        <dbReference type="SAM" id="SignalP"/>
    </source>
</evidence>
<dbReference type="Proteomes" id="UP001268651">
    <property type="component" value="Unassembled WGS sequence"/>
</dbReference>
<feature type="signal peptide" evidence="1">
    <location>
        <begin position="1"/>
        <end position="23"/>
    </location>
</feature>
<gene>
    <name evidence="2" type="ORF">RXV94_00495</name>
</gene>
<evidence type="ECO:0000313" key="2">
    <source>
        <dbReference type="EMBL" id="MDU8884617.1"/>
    </source>
</evidence>
<keyword evidence="1" id="KW-0732">Signal</keyword>
<organism evidence="2 3">
    <name type="scientific">Gilvirhabdus luticola</name>
    <dbReference type="NCBI Taxonomy" id="3079858"/>
    <lineage>
        <taxon>Bacteria</taxon>
        <taxon>Pseudomonadati</taxon>
        <taxon>Bacteroidota</taxon>
        <taxon>Flavobacteriia</taxon>
        <taxon>Flavobacteriales</taxon>
        <taxon>Flavobacteriaceae</taxon>
        <taxon>Gilvirhabdus</taxon>
    </lineage>
</organism>
<name>A0ABU3U2J1_9FLAO</name>
<reference evidence="2 3" key="1">
    <citation type="submission" date="2023-10" db="EMBL/GenBank/DDBJ databases">
        <title>Marimonas sp. nov. isolated from tidal mud flat.</title>
        <authorList>
            <person name="Jaincy N.J."/>
            <person name="Srinivasan S."/>
            <person name="Lee S.-S."/>
        </authorList>
    </citation>
    <scope>NUCLEOTIDE SEQUENCE [LARGE SCALE GENOMIC DNA]</scope>
    <source>
        <strain evidence="2 3">MJ-SS3</strain>
    </source>
</reference>